<gene>
    <name evidence="1" type="ORF">B9Q03_10335</name>
</gene>
<protein>
    <recommendedName>
        <fullName evidence="3">WLM domain-containing protein</fullName>
    </recommendedName>
</protein>
<evidence type="ECO:0000313" key="1">
    <source>
        <dbReference type="EMBL" id="PSN87606.1"/>
    </source>
</evidence>
<comment type="caution">
    <text evidence="1">The sequence shown here is derived from an EMBL/GenBank/DDBJ whole genome shotgun (WGS) entry which is preliminary data.</text>
</comment>
<sequence>MDDELNRVLLECMRVFEELRGLEIRVCYKPLREGVLGQTRVKKQVLSVRGKRRFVWSPVIEVSTTIRMLGDPRRRRDLLMYVLVHELVHISRSHLNRPRSKEHEDDFESEVIERLRALQKLLK</sequence>
<reference evidence="1 2" key="1">
    <citation type="submission" date="2017-04" db="EMBL/GenBank/DDBJ databases">
        <title>Novel microbial lineages endemic to geothermal iron-oxide mats fill important gaps in the evolutionary history of Archaea.</title>
        <authorList>
            <person name="Jay Z.J."/>
            <person name="Beam J.P."/>
            <person name="Dlakic M."/>
            <person name="Rusch D.B."/>
            <person name="Kozubal M.A."/>
            <person name="Inskeep W.P."/>
        </authorList>
    </citation>
    <scope>NUCLEOTIDE SEQUENCE [LARGE SCALE GENOMIC DNA]</scope>
    <source>
        <strain evidence="1">OSP_D</strain>
    </source>
</reference>
<accession>A0A2R6AMJ9</accession>
<dbReference type="Proteomes" id="UP000240322">
    <property type="component" value="Unassembled WGS sequence"/>
</dbReference>
<evidence type="ECO:0000313" key="2">
    <source>
        <dbReference type="Proteomes" id="UP000240322"/>
    </source>
</evidence>
<dbReference type="AlphaFoldDB" id="A0A2R6AMJ9"/>
<proteinExistence type="predicted"/>
<dbReference type="EMBL" id="NEXE01000154">
    <property type="protein sequence ID" value="PSN87606.1"/>
    <property type="molecule type" value="Genomic_DNA"/>
</dbReference>
<name>A0A2R6AMJ9_9ARCH</name>
<evidence type="ECO:0008006" key="3">
    <source>
        <dbReference type="Google" id="ProtNLM"/>
    </source>
</evidence>
<organism evidence="1 2">
    <name type="scientific">Candidatus Marsarchaeota G2 archaeon OSP_D</name>
    <dbReference type="NCBI Taxonomy" id="1978157"/>
    <lineage>
        <taxon>Archaea</taxon>
        <taxon>Candidatus Marsarchaeota</taxon>
        <taxon>Candidatus Marsarchaeota group 2</taxon>
    </lineage>
</organism>